<dbReference type="GO" id="GO:0009098">
    <property type="term" value="P:L-leucine biosynthetic process"/>
    <property type="evidence" value="ECO:0007669"/>
    <property type="project" value="UniProtKB-UniRule"/>
</dbReference>
<dbReference type="RefSeq" id="WP_087437335.1">
    <property type="nucleotide sequence ID" value="NZ_CP021416.1"/>
</dbReference>
<dbReference type="SUPFAM" id="SSF52016">
    <property type="entry name" value="LeuD/IlvD-like"/>
    <property type="match status" value="1"/>
</dbReference>
<keyword evidence="6 9" id="KW-0028">Amino-acid biosynthesis</keyword>
<comment type="catalytic activity">
    <reaction evidence="1 9">
        <text>(2R,3S)-3-isopropylmalate = (2S)-2-isopropylmalate</text>
        <dbReference type="Rhea" id="RHEA:32287"/>
        <dbReference type="ChEBI" id="CHEBI:1178"/>
        <dbReference type="ChEBI" id="CHEBI:35121"/>
        <dbReference type="EC" id="4.2.1.33"/>
    </reaction>
</comment>
<evidence type="ECO:0000259" key="10">
    <source>
        <dbReference type="Pfam" id="PF00694"/>
    </source>
</evidence>
<organism evidence="11 12">
    <name type="scientific">Sulfurospirillum diekertiae</name>
    <dbReference type="NCBI Taxonomy" id="1854492"/>
    <lineage>
        <taxon>Bacteria</taxon>
        <taxon>Pseudomonadati</taxon>
        <taxon>Campylobacterota</taxon>
        <taxon>Epsilonproteobacteria</taxon>
        <taxon>Campylobacterales</taxon>
        <taxon>Sulfurospirillaceae</taxon>
        <taxon>Sulfurospirillum</taxon>
    </lineage>
</organism>
<evidence type="ECO:0000256" key="1">
    <source>
        <dbReference type="ARBA" id="ARBA00000491"/>
    </source>
</evidence>
<dbReference type="CDD" id="cd01577">
    <property type="entry name" value="IPMI_Swivel"/>
    <property type="match status" value="1"/>
</dbReference>
<dbReference type="OrthoDB" id="9777465at2"/>
<dbReference type="InterPro" id="IPR015928">
    <property type="entry name" value="Aconitase/3IPM_dehydase_swvl"/>
</dbReference>
<comment type="similarity">
    <text evidence="9">Belongs to the LeuD family. LeuD type 2 subfamily.</text>
</comment>
<dbReference type="InterPro" id="IPR033940">
    <property type="entry name" value="IPMI_Swivel"/>
</dbReference>
<dbReference type="UniPathway" id="UPA00048">
    <property type="reaction ID" value="UER00071"/>
</dbReference>
<dbReference type="Proteomes" id="UP000196005">
    <property type="component" value="Chromosome"/>
</dbReference>
<dbReference type="InterPro" id="IPR050075">
    <property type="entry name" value="LeuD"/>
</dbReference>
<dbReference type="AlphaFoldDB" id="A0A1Y0HGI6"/>
<comment type="subunit">
    <text evidence="4 9">Heterodimer of LeuC and LeuD.</text>
</comment>
<dbReference type="PANTHER" id="PTHR43345">
    <property type="entry name" value="3-ISOPROPYLMALATE DEHYDRATASE SMALL SUBUNIT 2-RELATED-RELATED"/>
    <property type="match status" value="1"/>
</dbReference>
<dbReference type="NCBIfam" id="TIGR02087">
    <property type="entry name" value="LEUD_arch"/>
    <property type="match status" value="1"/>
</dbReference>
<sequence>MQKLLSGNAFVFGKNVDTDQIYPGRFVEFTDVEDVAKYAMFGADPDFTKKVKKGDFIVAGTNFGCGSSREHAAITLKAVGVGAIIAESFARIFYRNAINLGVPLLICPNISKLIHMNDALSIDFQSGAISGEQGLIATAEPLSEYVLNILESGGIKSLIKHQLEVVNNA</sequence>
<keyword evidence="7 9" id="KW-0456">Lyase</keyword>
<evidence type="ECO:0000256" key="5">
    <source>
        <dbReference type="ARBA" id="ARBA00022430"/>
    </source>
</evidence>
<dbReference type="EC" id="4.2.1.33" evidence="9"/>
<comment type="pathway">
    <text evidence="3 9">Amino-acid biosynthesis; L-leucine biosynthesis; L-leucine from 3-methyl-2-oxobutanoate: step 2/4.</text>
</comment>
<dbReference type="Gene3D" id="3.20.19.10">
    <property type="entry name" value="Aconitase, domain 4"/>
    <property type="match status" value="1"/>
</dbReference>
<evidence type="ECO:0000256" key="9">
    <source>
        <dbReference type="HAMAP-Rule" id="MF_01032"/>
    </source>
</evidence>
<feature type="domain" description="Aconitase A/isopropylmalate dehydratase small subunit swivel" evidence="10">
    <location>
        <begin position="22"/>
        <end position="102"/>
    </location>
</feature>
<gene>
    <name evidence="9" type="primary">leuD</name>
    <name evidence="11" type="ORF">Sdiek1_0018</name>
</gene>
<protein>
    <recommendedName>
        <fullName evidence="9">3-isopropylmalate dehydratase small subunit</fullName>
        <ecNumber evidence="9">4.2.1.33</ecNumber>
    </recommendedName>
    <alternativeName>
        <fullName evidence="9">Alpha-IPM isomerase</fullName>
        <shortName evidence="9">IPMI</shortName>
    </alternativeName>
    <alternativeName>
        <fullName evidence="9">Isopropylmalate isomerase</fullName>
    </alternativeName>
</protein>
<dbReference type="EMBL" id="CP021416">
    <property type="protein sequence ID" value="ARU47207.1"/>
    <property type="molecule type" value="Genomic_DNA"/>
</dbReference>
<name>A0A1Y0HGI6_9BACT</name>
<evidence type="ECO:0000256" key="7">
    <source>
        <dbReference type="ARBA" id="ARBA00023239"/>
    </source>
</evidence>
<dbReference type="InterPro" id="IPR000573">
    <property type="entry name" value="AconitaseA/IPMdHydase_ssu_swvl"/>
</dbReference>
<dbReference type="KEGG" id="suls:Sdiek1_0018"/>
<accession>A0A1Y0HGI6</accession>
<evidence type="ECO:0000256" key="3">
    <source>
        <dbReference type="ARBA" id="ARBA00004729"/>
    </source>
</evidence>
<dbReference type="GO" id="GO:0003861">
    <property type="term" value="F:3-isopropylmalate dehydratase activity"/>
    <property type="evidence" value="ECO:0007669"/>
    <property type="project" value="UniProtKB-UniRule"/>
</dbReference>
<evidence type="ECO:0000256" key="8">
    <source>
        <dbReference type="ARBA" id="ARBA00023304"/>
    </source>
</evidence>
<keyword evidence="5 9" id="KW-0432">Leucine biosynthesis</keyword>
<dbReference type="InterPro" id="IPR011827">
    <property type="entry name" value="LeuD_type2/HacB/DmdB"/>
</dbReference>
<keyword evidence="8 9" id="KW-0100">Branched-chain amino acid biosynthesis</keyword>
<dbReference type="Pfam" id="PF00694">
    <property type="entry name" value="Aconitase_C"/>
    <property type="match status" value="1"/>
</dbReference>
<proteinExistence type="inferred from homology"/>
<evidence type="ECO:0000256" key="6">
    <source>
        <dbReference type="ARBA" id="ARBA00022605"/>
    </source>
</evidence>
<reference evidence="12" key="1">
    <citation type="submission" date="2017-05" db="EMBL/GenBank/DDBJ databases">
        <title>Dechlorination kinetics govern the competition between two new strains of the genus Sulfurospirillum.</title>
        <authorList>
            <person name="Buttet G.F."/>
            <person name="Murray A.M."/>
            <person name="Goris T."/>
            <person name="Burion M."/>
            <person name="Lin B."/>
            <person name="Rolle M."/>
            <person name="Maillard J."/>
        </authorList>
    </citation>
    <scope>NUCLEOTIDE SEQUENCE [LARGE SCALE GENOMIC DNA]</scope>
    <source>
        <strain evidence="12">SL2-1</strain>
    </source>
</reference>
<evidence type="ECO:0000256" key="4">
    <source>
        <dbReference type="ARBA" id="ARBA00011271"/>
    </source>
</evidence>
<evidence type="ECO:0000313" key="11">
    <source>
        <dbReference type="EMBL" id="ARU47207.1"/>
    </source>
</evidence>
<evidence type="ECO:0000256" key="2">
    <source>
        <dbReference type="ARBA" id="ARBA00002695"/>
    </source>
</evidence>
<keyword evidence="12" id="KW-1185">Reference proteome</keyword>
<comment type="function">
    <text evidence="2 9">Catalyzes the isomerization between 2-isopropylmalate and 3-isopropylmalate, via the formation of 2-isopropylmaleate.</text>
</comment>
<dbReference type="HAMAP" id="MF_01032">
    <property type="entry name" value="LeuD_type2"/>
    <property type="match status" value="1"/>
</dbReference>
<dbReference type="PANTHER" id="PTHR43345:SF9">
    <property type="entry name" value="3-ISOPROPYLMALATE DEHYDRATASE SMALL SUBUNIT"/>
    <property type="match status" value="1"/>
</dbReference>
<evidence type="ECO:0000313" key="12">
    <source>
        <dbReference type="Proteomes" id="UP000196005"/>
    </source>
</evidence>